<dbReference type="InterPro" id="IPR043472">
    <property type="entry name" value="Macro_dom-like"/>
</dbReference>
<dbReference type="Gene3D" id="3.40.220.10">
    <property type="entry name" value="Leucine Aminopeptidase, subunit E, domain 1"/>
    <property type="match status" value="1"/>
</dbReference>
<feature type="domain" description="Macro" evidence="1">
    <location>
        <begin position="24"/>
        <end position="272"/>
    </location>
</feature>
<dbReference type="PANTHER" id="PTHR11106">
    <property type="entry name" value="GANGLIOSIDE INDUCED DIFFERENTIATION ASSOCIATED PROTEIN 2-RELATED"/>
    <property type="match status" value="1"/>
</dbReference>
<dbReference type="AlphaFoldDB" id="A0A1Z5J7Q3"/>
<comment type="caution">
    <text evidence="2">The sequence shown here is derived from an EMBL/GenBank/DDBJ whole genome shotgun (WGS) entry which is preliminary data.</text>
</comment>
<dbReference type="PROSITE" id="PS51154">
    <property type="entry name" value="MACRO"/>
    <property type="match status" value="1"/>
</dbReference>
<keyword evidence="3" id="KW-1185">Reference proteome</keyword>
<evidence type="ECO:0000313" key="3">
    <source>
        <dbReference type="Proteomes" id="UP000198406"/>
    </source>
</evidence>
<proteinExistence type="predicted"/>
<dbReference type="InParanoid" id="A0A1Z5J7Q3"/>
<evidence type="ECO:0000259" key="1">
    <source>
        <dbReference type="PROSITE" id="PS51154"/>
    </source>
</evidence>
<dbReference type="Pfam" id="PF01661">
    <property type="entry name" value="Macro"/>
    <property type="match status" value="1"/>
</dbReference>
<dbReference type="EMBL" id="BDSP01000013">
    <property type="protein sequence ID" value="GAX09966.1"/>
    <property type="molecule type" value="Genomic_DNA"/>
</dbReference>
<organism evidence="2 3">
    <name type="scientific">Fistulifera solaris</name>
    <name type="common">Oleaginous diatom</name>
    <dbReference type="NCBI Taxonomy" id="1519565"/>
    <lineage>
        <taxon>Eukaryota</taxon>
        <taxon>Sar</taxon>
        <taxon>Stramenopiles</taxon>
        <taxon>Ochrophyta</taxon>
        <taxon>Bacillariophyta</taxon>
        <taxon>Bacillariophyceae</taxon>
        <taxon>Bacillariophycidae</taxon>
        <taxon>Naviculales</taxon>
        <taxon>Naviculaceae</taxon>
        <taxon>Fistulifera</taxon>
    </lineage>
</organism>
<dbReference type="PANTHER" id="PTHR11106:SF27">
    <property type="entry name" value="MACRO DOMAIN-CONTAINING PROTEIN"/>
    <property type="match status" value="1"/>
</dbReference>
<sequence>MSSKTLLLQRVNPSILYRYQSPQKNRRFIEIWKTPCIVSKFGKPSEVHCSILVNPANPQLSGVAQFPYFPRGGPVPKTPPRISAHHIMGYVSEWGGMDVGNGLLFPVSVIDGLVHLHGGWKLQAECKWLYMKHGGEPCPVGWAVRTSAGNGTLAKHYDTIIHTTPPFYQYHDEPERRLGECYQSALEMAFTQQKGICRVAIPLLGAGARGFPVEVAVRVAGENVWNWCNQRDTSLSNHDEQVVAMGVLEHTVAEELINVLSFMDSKDENGQS</sequence>
<accession>A0A1Z5J7Q3</accession>
<dbReference type="SUPFAM" id="SSF52949">
    <property type="entry name" value="Macro domain-like"/>
    <property type="match status" value="1"/>
</dbReference>
<dbReference type="OrthoDB" id="426234at2759"/>
<protein>
    <recommendedName>
        <fullName evidence="1">Macro domain-containing protein</fullName>
    </recommendedName>
</protein>
<reference evidence="2 3" key="1">
    <citation type="journal article" date="2015" name="Plant Cell">
        <title>Oil accumulation by the oleaginous diatom Fistulifera solaris as revealed by the genome and transcriptome.</title>
        <authorList>
            <person name="Tanaka T."/>
            <person name="Maeda Y."/>
            <person name="Veluchamy A."/>
            <person name="Tanaka M."/>
            <person name="Abida H."/>
            <person name="Marechal E."/>
            <person name="Bowler C."/>
            <person name="Muto M."/>
            <person name="Sunaga Y."/>
            <person name="Tanaka M."/>
            <person name="Yoshino T."/>
            <person name="Taniguchi T."/>
            <person name="Fukuda Y."/>
            <person name="Nemoto M."/>
            <person name="Matsumoto M."/>
            <person name="Wong P.S."/>
            <person name="Aburatani S."/>
            <person name="Fujibuchi W."/>
        </authorList>
    </citation>
    <scope>NUCLEOTIDE SEQUENCE [LARGE SCALE GENOMIC DNA]</scope>
    <source>
        <strain evidence="2 3">JPCC DA0580</strain>
    </source>
</reference>
<gene>
    <name evidence="2" type="ORF">FisN_11Lh045</name>
</gene>
<dbReference type="InterPro" id="IPR002589">
    <property type="entry name" value="Macro_dom"/>
</dbReference>
<name>A0A1Z5J7Q3_FISSO</name>
<evidence type="ECO:0000313" key="2">
    <source>
        <dbReference type="EMBL" id="GAX09966.1"/>
    </source>
</evidence>
<dbReference type="Proteomes" id="UP000198406">
    <property type="component" value="Unassembled WGS sequence"/>
</dbReference>